<dbReference type="OrthoDB" id="4566665at2759"/>
<feature type="transmembrane region" description="Helical" evidence="7">
    <location>
        <begin position="112"/>
        <end position="134"/>
    </location>
</feature>
<keyword evidence="2 7" id="KW-0812">Transmembrane</keyword>
<dbReference type="Proteomes" id="UP000028545">
    <property type="component" value="Unassembled WGS sequence"/>
</dbReference>
<dbReference type="PANTHER" id="PTHR33048">
    <property type="entry name" value="PTH11-LIKE INTEGRAL MEMBRANE PROTEIN (AFU_ORTHOLOGUE AFUA_5G11245)"/>
    <property type="match status" value="1"/>
</dbReference>
<feature type="transmembrane region" description="Helical" evidence="7">
    <location>
        <begin position="141"/>
        <end position="159"/>
    </location>
</feature>
<evidence type="ECO:0000256" key="2">
    <source>
        <dbReference type="ARBA" id="ARBA00022692"/>
    </source>
</evidence>
<evidence type="ECO:0000256" key="4">
    <source>
        <dbReference type="ARBA" id="ARBA00023136"/>
    </source>
</evidence>
<reference evidence="9 10" key="1">
    <citation type="journal article" date="2014" name="Genome Announc.">
        <title>Draft genome sequence of the pathogenic fungus Scedosporium apiospermum.</title>
        <authorList>
            <person name="Vandeputte P."/>
            <person name="Ghamrawi S."/>
            <person name="Rechenmann M."/>
            <person name="Iltis A."/>
            <person name="Giraud S."/>
            <person name="Fleury M."/>
            <person name="Thornton C."/>
            <person name="Delhaes L."/>
            <person name="Meyer W."/>
            <person name="Papon N."/>
            <person name="Bouchara J.P."/>
        </authorList>
    </citation>
    <scope>NUCLEOTIDE SEQUENCE [LARGE SCALE GENOMIC DNA]</scope>
    <source>
        <strain evidence="9 10">IHEM 14462</strain>
    </source>
</reference>
<evidence type="ECO:0000256" key="5">
    <source>
        <dbReference type="ARBA" id="ARBA00038359"/>
    </source>
</evidence>
<dbReference type="HOGENOM" id="CLU_1094810_0_0_1"/>
<dbReference type="KEGG" id="sapo:SAPIO_CDS4488"/>
<dbReference type="RefSeq" id="XP_016643365.1">
    <property type="nucleotide sequence ID" value="XM_016787020.1"/>
</dbReference>
<dbReference type="VEuPathDB" id="FungiDB:SAPIO_CDS4488"/>
<keyword evidence="10" id="KW-1185">Reference proteome</keyword>
<accession>A0A084G8A4</accession>
<gene>
    <name evidence="9" type="ORF">SAPIO_CDS4488</name>
</gene>
<dbReference type="EMBL" id="JOWA01000092">
    <property type="protein sequence ID" value="KEZ43566.1"/>
    <property type="molecule type" value="Genomic_DNA"/>
</dbReference>
<evidence type="ECO:0000313" key="9">
    <source>
        <dbReference type="EMBL" id="KEZ43566.1"/>
    </source>
</evidence>
<keyword evidence="3 7" id="KW-1133">Transmembrane helix</keyword>
<evidence type="ECO:0000313" key="10">
    <source>
        <dbReference type="Proteomes" id="UP000028545"/>
    </source>
</evidence>
<dbReference type="GeneID" id="27723560"/>
<feature type="compositionally biased region" description="Basic and acidic residues" evidence="6">
    <location>
        <begin position="227"/>
        <end position="239"/>
    </location>
</feature>
<comment type="subcellular location">
    <subcellularLocation>
        <location evidence="1">Membrane</location>
        <topology evidence="1">Multi-pass membrane protein</topology>
    </subcellularLocation>
</comment>
<comment type="similarity">
    <text evidence="5">Belongs to the SAT4 family.</text>
</comment>
<evidence type="ECO:0000256" key="7">
    <source>
        <dbReference type="SAM" id="Phobius"/>
    </source>
</evidence>
<dbReference type="PANTHER" id="PTHR33048:SF42">
    <property type="entry name" value="INTEGRAL MEMBRANE PROTEIN"/>
    <property type="match status" value="1"/>
</dbReference>
<name>A0A084G8A4_PSEDA</name>
<proteinExistence type="inferred from homology"/>
<organism evidence="9 10">
    <name type="scientific">Pseudallescheria apiosperma</name>
    <name type="common">Scedosporium apiospermum</name>
    <dbReference type="NCBI Taxonomy" id="563466"/>
    <lineage>
        <taxon>Eukaryota</taxon>
        <taxon>Fungi</taxon>
        <taxon>Dikarya</taxon>
        <taxon>Ascomycota</taxon>
        <taxon>Pezizomycotina</taxon>
        <taxon>Sordariomycetes</taxon>
        <taxon>Hypocreomycetidae</taxon>
        <taxon>Microascales</taxon>
        <taxon>Microascaceae</taxon>
        <taxon>Scedosporium</taxon>
    </lineage>
</organism>
<protein>
    <recommendedName>
        <fullName evidence="8">Rhodopsin domain-containing protein</fullName>
    </recommendedName>
</protein>
<dbReference type="InterPro" id="IPR052337">
    <property type="entry name" value="SAT4-like"/>
</dbReference>
<keyword evidence="4 7" id="KW-0472">Membrane</keyword>
<evidence type="ECO:0000256" key="6">
    <source>
        <dbReference type="SAM" id="MobiDB-lite"/>
    </source>
</evidence>
<evidence type="ECO:0000256" key="1">
    <source>
        <dbReference type="ARBA" id="ARBA00004141"/>
    </source>
</evidence>
<evidence type="ECO:0000259" key="8">
    <source>
        <dbReference type="Pfam" id="PF20684"/>
    </source>
</evidence>
<feature type="transmembrane region" description="Helical" evidence="7">
    <location>
        <begin position="71"/>
        <end position="92"/>
    </location>
</feature>
<dbReference type="Pfam" id="PF20684">
    <property type="entry name" value="Fung_rhodopsin"/>
    <property type="match status" value="1"/>
</dbReference>
<feature type="transmembrane region" description="Helical" evidence="7">
    <location>
        <begin position="179"/>
        <end position="199"/>
    </location>
</feature>
<feature type="transmembrane region" description="Helical" evidence="7">
    <location>
        <begin position="42"/>
        <end position="59"/>
    </location>
</feature>
<comment type="caution">
    <text evidence="9">The sequence shown here is derived from an EMBL/GenBank/DDBJ whole genome shotgun (WGS) entry which is preliminary data.</text>
</comment>
<feature type="region of interest" description="Disordered" evidence="6">
    <location>
        <begin position="203"/>
        <end position="239"/>
    </location>
</feature>
<feature type="domain" description="Rhodopsin" evidence="8">
    <location>
        <begin position="8"/>
        <end position="204"/>
    </location>
</feature>
<sequence length="254" mass="27078">MLLLSCVLSSRAISLGHGKHASTHSRETLLSIAVVSRLADMFVTLSIFWSKLFVVAVLQPNVPSVSRRRKILDVVVALSALGMAAAIVLASIPVDKVYCSTGGDSCVSLGSFVTAARLLAFLVLIATSIAVRLSLEPKERIGAFVAIALGVCAALAALIKRSKYAHLEDGDVTYHGAYILLWSVAEATLTTIAGTLPSIRPYIKDTPHRSPSPPPESVPLRDMNSVDAEKGQSSDSELHESEVLYRSMVRAGLL</sequence>
<dbReference type="GO" id="GO:0016020">
    <property type="term" value="C:membrane"/>
    <property type="evidence" value="ECO:0007669"/>
    <property type="project" value="UniProtKB-SubCell"/>
</dbReference>
<evidence type="ECO:0000256" key="3">
    <source>
        <dbReference type="ARBA" id="ARBA00022989"/>
    </source>
</evidence>
<dbReference type="AlphaFoldDB" id="A0A084G8A4"/>
<dbReference type="InterPro" id="IPR049326">
    <property type="entry name" value="Rhodopsin_dom_fungi"/>
</dbReference>